<feature type="repeat" description="WD" evidence="3">
    <location>
        <begin position="204"/>
        <end position="237"/>
    </location>
</feature>
<dbReference type="PANTHER" id="PTHR22847:SF637">
    <property type="entry name" value="WD REPEAT DOMAIN 5B"/>
    <property type="match status" value="1"/>
</dbReference>
<dbReference type="SUPFAM" id="SSF50978">
    <property type="entry name" value="WD40 repeat-like"/>
    <property type="match status" value="1"/>
</dbReference>
<dbReference type="EMBL" id="JBIAFP010000017">
    <property type="protein sequence ID" value="MFE9228135.1"/>
    <property type="molecule type" value="Genomic_DNA"/>
</dbReference>
<dbReference type="PROSITE" id="PS50082">
    <property type="entry name" value="WD_REPEATS_2"/>
    <property type="match status" value="5"/>
</dbReference>
<dbReference type="Proteomes" id="UP001601288">
    <property type="component" value="Unassembled WGS sequence"/>
</dbReference>
<dbReference type="SMART" id="SM00320">
    <property type="entry name" value="WD40"/>
    <property type="match status" value="9"/>
</dbReference>
<dbReference type="InterPro" id="IPR020472">
    <property type="entry name" value="WD40_PAC1"/>
</dbReference>
<dbReference type="PANTHER" id="PTHR22847">
    <property type="entry name" value="WD40 REPEAT PROTEIN"/>
    <property type="match status" value="1"/>
</dbReference>
<evidence type="ECO:0000256" key="1">
    <source>
        <dbReference type="ARBA" id="ARBA00022574"/>
    </source>
</evidence>
<feature type="repeat" description="WD" evidence="3">
    <location>
        <begin position="83"/>
        <end position="117"/>
    </location>
</feature>
<dbReference type="InterPro" id="IPR011047">
    <property type="entry name" value="Quinoprotein_ADH-like_sf"/>
</dbReference>
<feature type="repeat" description="WD" evidence="3">
    <location>
        <begin position="41"/>
        <end position="82"/>
    </location>
</feature>
<evidence type="ECO:0000256" key="2">
    <source>
        <dbReference type="ARBA" id="ARBA00022737"/>
    </source>
</evidence>
<dbReference type="RefSeq" id="WP_358291717.1">
    <property type="nucleotide sequence ID" value="NZ_JBEYGJ010000053.1"/>
</dbReference>
<dbReference type="InterPro" id="IPR001680">
    <property type="entry name" value="WD40_rpt"/>
</dbReference>
<dbReference type="PROSITE" id="PS50294">
    <property type="entry name" value="WD_REPEATS_REGION"/>
    <property type="match status" value="4"/>
</dbReference>
<accession>A0ABW6LI78</accession>
<feature type="repeat" description="WD" evidence="3">
    <location>
        <begin position="124"/>
        <end position="165"/>
    </location>
</feature>
<protein>
    <submittedName>
        <fullName evidence="4">WD40 repeat domain-containing protein</fullName>
    </submittedName>
</protein>
<gene>
    <name evidence="4" type="ORF">ACFYM3_26580</name>
</gene>
<dbReference type="SUPFAM" id="SSF50998">
    <property type="entry name" value="Quinoprotein alcohol dehydrogenase-like"/>
    <property type="match status" value="1"/>
</dbReference>
<dbReference type="InterPro" id="IPR019775">
    <property type="entry name" value="WD40_repeat_CS"/>
</dbReference>
<dbReference type="InterPro" id="IPR036322">
    <property type="entry name" value="WD40_repeat_dom_sf"/>
</dbReference>
<sequence length="566" mass="60155">MIRHHSPISGVAAHGGRLVATAGYDNQLVLWDAHTRRALARAVHDHLTNQVSFSPDGRHLVSSSSDYTARLWSVPDLKLLAVLCDHEDDVEMSAFHPSAELIATASRDHRVRVYDFSGTLLHTFTGHTADVISVEWAADGDELVSSSDDGTVKRWSLRTGGLLRDSDLGGVETDTVAVTPEGTVYAGNDEGEIVVLAGDGTDVHRAHAAGVKRLVLDSAQGRLVSLSYDRTLRVWDVTGGLRPVATSTFPADVWPRSCAFLDGDTLAFATFGSSYALHRITDGTWDLDHVEPTHGVNAVAMHEGRRLTVGDAGIVRTDGVPSAETGSLCNFLTPVGGRVFSGGQLGVVFDALTGETLYRHRSPLNCAAAFDRAGVVHVVVGAYTGEGLVFSVRDDGTVVHEATLPLHTGAVKGVAVSDGRIFAVCADAAASWFSTRDLAEVARVDAAHDRIANGCAALPGARFASVSRDRVLRLWDGHAASAHPTPHDHSVKCVAATPDGRYVATGSYSGLVALLDTASGTWPMVRRPTTAGISSLCHDPRRALFLAGSYDGQVYEIEIPEPDGDR</sequence>
<evidence type="ECO:0000313" key="5">
    <source>
        <dbReference type="Proteomes" id="UP001601288"/>
    </source>
</evidence>
<dbReference type="Gene3D" id="2.130.10.10">
    <property type="entry name" value="YVTN repeat-like/Quinoprotein amine dehydrogenase"/>
    <property type="match status" value="4"/>
</dbReference>
<keyword evidence="5" id="KW-1185">Reference proteome</keyword>
<comment type="caution">
    <text evidence="4">The sequence shown here is derived from an EMBL/GenBank/DDBJ whole genome shotgun (WGS) entry which is preliminary data.</text>
</comment>
<dbReference type="PROSITE" id="PS00678">
    <property type="entry name" value="WD_REPEATS_1"/>
    <property type="match status" value="1"/>
</dbReference>
<proteinExistence type="predicted"/>
<feature type="repeat" description="WD" evidence="3">
    <location>
        <begin position="1"/>
        <end position="41"/>
    </location>
</feature>
<name>A0ABW6LI78_9ACTN</name>
<dbReference type="CDD" id="cd00200">
    <property type="entry name" value="WD40"/>
    <property type="match status" value="1"/>
</dbReference>
<dbReference type="Pfam" id="PF00400">
    <property type="entry name" value="WD40"/>
    <property type="match status" value="7"/>
</dbReference>
<keyword evidence="1 3" id="KW-0853">WD repeat</keyword>
<keyword evidence="2" id="KW-0677">Repeat</keyword>
<reference evidence="4 5" key="1">
    <citation type="submission" date="2024-10" db="EMBL/GenBank/DDBJ databases">
        <title>The Natural Products Discovery Center: Release of the First 8490 Sequenced Strains for Exploring Actinobacteria Biosynthetic Diversity.</title>
        <authorList>
            <person name="Kalkreuter E."/>
            <person name="Kautsar S.A."/>
            <person name="Yang D."/>
            <person name="Bader C.D."/>
            <person name="Teijaro C.N."/>
            <person name="Fluegel L."/>
            <person name="Davis C.M."/>
            <person name="Simpson J.R."/>
            <person name="Lauterbach L."/>
            <person name="Steele A.D."/>
            <person name="Gui C."/>
            <person name="Meng S."/>
            <person name="Li G."/>
            <person name="Viehrig K."/>
            <person name="Ye F."/>
            <person name="Su P."/>
            <person name="Kiefer A.F."/>
            <person name="Nichols A."/>
            <person name="Cepeda A.J."/>
            <person name="Yan W."/>
            <person name="Fan B."/>
            <person name="Jiang Y."/>
            <person name="Adhikari A."/>
            <person name="Zheng C.-J."/>
            <person name="Schuster L."/>
            <person name="Cowan T.M."/>
            <person name="Smanski M.J."/>
            <person name="Chevrette M.G."/>
            <person name="De Carvalho L.P.S."/>
            <person name="Shen B."/>
        </authorList>
    </citation>
    <scope>NUCLEOTIDE SEQUENCE [LARGE SCALE GENOMIC DNA]</scope>
    <source>
        <strain evidence="4 5">NPDC007066</strain>
    </source>
</reference>
<dbReference type="InterPro" id="IPR015943">
    <property type="entry name" value="WD40/YVTN_repeat-like_dom_sf"/>
</dbReference>
<evidence type="ECO:0000256" key="3">
    <source>
        <dbReference type="PROSITE-ProRule" id="PRU00221"/>
    </source>
</evidence>
<organism evidence="4 5">
    <name type="scientific">Streptomyces massasporeus</name>
    <dbReference type="NCBI Taxonomy" id="67324"/>
    <lineage>
        <taxon>Bacteria</taxon>
        <taxon>Bacillati</taxon>
        <taxon>Actinomycetota</taxon>
        <taxon>Actinomycetes</taxon>
        <taxon>Kitasatosporales</taxon>
        <taxon>Streptomycetaceae</taxon>
        <taxon>Streptomyces</taxon>
    </lineage>
</organism>
<dbReference type="PRINTS" id="PR00320">
    <property type="entry name" value="GPROTEINBRPT"/>
</dbReference>
<evidence type="ECO:0000313" key="4">
    <source>
        <dbReference type="EMBL" id="MFE9228135.1"/>
    </source>
</evidence>